<evidence type="ECO:0008006" key="5">
    <source>
        <dbReference type="Google" id="ProtNLM"/>
    </source>
</evidence>
<dbReference type="SUPFAM" id="SSF53850">
    <property type="entry name" value="Periplasmic binding protein-like II"/>
    <property type="match status" value="1"/>
</dbReference>
<dbReference type="GO" id="GO:0015768">
    <property type="term" value="P:maltose transport"/>
    <property type="evidence" value="ECO:0007669"/>
    <property type="project" value="TreeGrafter"/>
</dbReference>
<dbReference type="EMBL" id="JNSK01000054">
    <property type="protein sequence ID" value="KGA16904.1"/>
    <property type="molecule type" value="Genomic_DNA"/>
</dbReference>
<reference evidence="4" key="1">
    <citation type="submission" date="2014-05" db="EMBL/GenBank/DDBJ databases">
        <title>Key roles for freshwater Actinobacteria revealed by deep metagenomic sequencing.</title>
        <authorList>
            <person name="Ghai R."/>
            <person name="Mizuno C.M."/>
            <person name="Picazo A."/>
            <person name="Camacho A."/>
            <person name="Rodriguez-Valera F."/>
        </authorList>
    </citation>
    <scope>NUCLEOTIDE SEQUENCE</scope>
</reference>
<evidence type="ECO:0000256" key="1">
    <source>
        <dbReference type="ARBA" id="ARBA00008520"/>
    </source>
</evidence>
<evidence type="ECO:0000313" key="4">
    <source>
        <dbReference type="EMBL" id="KGA16904.1"/>
    </source>
</evidence>
<organism evidence="4">
    <name type="scientific">freshwater metagenome</name>
    <dbReference type="NCBI Taxonomy" id="449393"/>
    <lineage>
        <taxon>unclassified sequences</taxon>
        <taxon>metagenomes</taxon>
        <taxon>ecological metagenomes</taxon>
    </lineage>
</organism>
<dbReference type="AlphaFoldDB" id="A0A094Q4A9"/>
<evidence type="ECO:0000256" key="2">
    <source>
        <dbReference type="ARBA" id="ARBA00022448"/>
    </source>
</evidence>
<dbReference type="Gene3D" id="3.40.190.10">
    <property type="entry name" value="Periplasmic binding protein-like II"/>
    <property type="match status" value="2"/>
</dbReference>
<comment type="caution">
    <text evidence="4">The sequence shown here is derived from an EMBL/GenBank/DDBJ whole genome shotgun (WGS) entry which is preliminary data.</text>
</comment>
<protein>
    <recommendedName>
        <fullName evidence="5">Extracellular solute-binding protein</fullName>
    </recommendedName>
</protein>
<keyword evidence="2" id="KW-0813">Transport</keyword>
<dbReference type="GO" id="GO:1901982">
    <property type="term" value="F:maltose binding"/>
    <property type="evidence" value="ECO:0007669"/>
    <property type="project" value="TreeGrafter"/>
</dbReference>
<dbReference type="Pfam" id="PF01547">
    <property type="entry name" value="SBP_bac_1"/>
    <property type="match status" value="1"/>
</dbReference>
<name>A0A094Q4A9_9ZZZZ</name>
<keyword evidence="3" id="KW-0732">Signal</keyword>
<sequence>MEARMRTLRAKSIAAIGVTALLGVVAFSGSTAAQAATPKTITVWLMPDAKDFGTALADANAAFSAAYPNTKVVVEFQTWADHLKKLDAALVAKKGPDVVEFGNTEVMKYSAAGALANLTSYKPSFGNSGTWLKALTDAGTYDGKLYAIPYYAGARAIMYRPSLFKEQGISVPKSYAEFLAAGKKLMSAYGSEKDFSAVYLPGKYWYAAMSFVYDEGGAIATKTGGKWVGSLDSDAAIRGLNRFKEVSDTLSRADKSGTEAAQWDVFNGGKVAMSYSNGWESCCIPKVGTDWAFFPMPSVKSGKASPAFLGGSNLAVPSYAPNAKLAAIWIRYFTNSTQMKTIALSGAIPNNTRMLNLITGKAAPVAAAAKNSWFVPAAIKWVDVENANTLQTMLADIATGKKTVAKAAADASEEITKLLN</sequence>
<dbReference type="PANTHER" id="PTHR30061">
    <property type="entry name" value="MALTOSE-BINDING PERIPLASMIC PROTEIN"/>
    <property type="match status" value="1"/>
</dbReference>
<gene>
    <name evidence="4" type="ORF">GM50_13125</name>
</gene>
<accession>A0A094Q4A9</accession>
<dbReference type="PANTHER" id="PTHR30061:SF50">
    <property type="entry name" value="MALTOSE_MALTODEXTRIN-BINDING PERIPLASMIC PROTEIN"/>
    <property type="match status" value="1"/>
</dbReference>
<dbReference type="GO" id="GO:0042956">
    <property type="term" value="P:maltodextrin transmembrane transport"/>
    <property type="evidence" value="ECO:0007669"/>
    <property type="project" value="TreeGrafter"/>
</dbReference>
<proteinExistence type="inferred from homology"/>
<evidence type="ECO:0000256" key="3">
    <source>
        <dbReference type="ARBA" id="ARBA00022729"/>
    </source>
</evidence>
<dbReference type="InterPro" id="IPR006059">
    <property type="entry name" value="SBP"/>
</dbReference>
<comment type="similarity">
    <text evidence="1">Belongs to the bacterial solute-binding protein 1 family.</text>
</comment>
<dbReference type="GO" id="GO:0055052">
    <property type="term" value="C:ATP-binding cassette (ABC) transporter complex, substrate-binding subunit-containing"/>
    <property type="evidence" value="ECO:0007669"/>
    <property type="project" value="TreeGrafter"/>
</dbReference>